<feature type="non-terminal residue" evidence="2">
    <location>
        <position position="63"/>
    </location>
</feature>
<evidence type="ECO:0000313" key="2">
    <source>
        <dbReference type="EMBL" id="KAL3313316.1"/>
    </source>
</evidence>
<accession>A0ABD2Q3L1</accession>
<comment type="caution">
    <text evidence="2">The sequence shown here is derived from an EMBL/GenBank/DDBJ whole genome shotgun (WGS) entry which is preliminary data.</text>
</comment>
<evidence type="ECO:0000313" key="3">
    <source>
        <dbReference type="Proteomes" id="UP001626550"/>
    </source>
</evidence>
<dbReference type="EMBL" id="JBJKFK010001353">
    <property type="protein sequence ID" value="KAL3313316.1"/>
    <property type="molecule type" value="Genomic_DNA"/>
</dbReference>
<organism evidence="2 3">
    <name type="scientific">Cichlidogyrus casuarinus</name>
    <dbReference type="NCBI Taxonomy" id="1844966"/>
    <lineage>
        <taxon>Eukaryota</taxon>
        <taxon>Metazoa</taxon>
        <taxon>Spiralia</taxon>
        <taxon>Lophotrochozoa</taxon>
        <taxon>Platyhelminthes</taxon>
        <taxon>Monogenea</taxon>
        <taxon>Monopisthocotylea</taxon>
        <taxon>Dactylogyridea</taxon>
        <taxon>Ancyrocephalidae</taxon>
        <taxon>Cichlidogyrus</taxon>
    </lineage>
</organism>
<sequence length="63" mass="7399">MSTELEKEAIKALVQLMKVVKIDEDVPQQKSMPGKIKARFARKKTEQPKHDLKPYMEEFKQIL</sequence>
<keyword evidence="3" id="KW-1185">Reference proteome</keyword>
<evidence type="ECO:0000256" key="1">
    <source>
        <dbReference type="SAM" id="MobiDB-lite"/>
    </source>
</evidence>
<feature type="region of interest" description="Disordered" evidence="1">
    <location>
        <begin position="28"/>
        <end position="49"/>
    </location>
</feature>
<reference evidence="2 3" key="1">
    <citation type="submission" date="2024-11" db="EMBL/GenBank/DDBJ databases">
        <title>Adaptive evolution of stress response genes in parasites aligns with host niche diversity.</title>
        <authorList>
            <person name="Hahn C."/>
            <person name="Resl P."/>
        </authorList>
    </citation>
    <scope>NUCLEOTIDE SEQUENCE [LARGE SCALE GENOMIC DNA]</scope>
    <source>
        <strain evidence="2">EGGRZ-B1_66</strain>
        <tissue evidence="2">Body</tissue>
    </source>
</reference>
<protein>
    <submittedName>
        <fullName evidence="2">Uncharacterized protein</fullName>
    </submittedName>
</protein>
<proteinExistence type="predicted"/>
<dbReference type="AlphaFoldDB" id="A0ABD2Q3L1"/>
<name>A0ABD2Q3L1_9PLAT</name>
<dbReference type="Proteomes" id="UP001626550">
    <property type="component" value="Unassembled WGS sequence"/>
</dbReference>
<gene>
    <name evidence="2" type="ORF">Ciccas_008085</name>
</gene>